<protein>
    <submittedName>
        <fullName evidence="2">Uncharacterized protein</fullName>
    </submittedName>
</protein>
<evidence type="ECO:0000313" key="2">
    <source>
        <dbReference type="EMBL" id="ABJ62718.1"/>
    </source>
</evidence>
<keyword evidence="1" id="KW-1133">Transmembrane helix</keyword>
<keyword evidence="1" id="KW-0472">Membrane</keyword>
<dbReference type="RefSeq" id="WP_011680270.1">
    <property type="nucleotide sequence ID" value="NC_008531.1"/>
</dbReference>
<reference evidence="2 3" key="1">
    <citation type="journal article" date="2006" name="Proc. Natl. Acad. Sci. U.S.A.">
        <title>Comparative genomics of the lactic acid bacteria.</title>
        <authorList>
            <person name="Makarova K."/>
            <person name="Slesarev A."/>
            <person name="Wolf Y."/>
            <person name="Sorokin A."/>
            <person name="Mirkin B."/>
            <person name="Koonin E."/>
            <person name="Pavlov A."/>
            <person name="Pavlova N."/>
            <person name="Karamychev V."/>
            <person name="Polouchine N."/>
            <person name="Shakhova V."/>
            <person name="Grigoriev I."/>
            <person name="Lou Y."/>
            <person name="Rohksar D."/>
            <person name="Lucas S."/>
            <person name="Huang K."/>
            <person name="Goodstein D.M."/>
            <person name="Hawkins T."/>
            <person name="Plengvidhya V."/>
            <person name="Welker D."/>
            <person name="Hughes J."/>
            <person name="Goh Y."/>
            <person name="Benson A."/>
            <person name="Baldwin K."/>
            <person name="Lee J.H."/>
            <person name="Diaz-Muniz I."/>
            <person name="Dosti B."/>
            <person name="Smeianov V."/>
            <person name="Wechter W."/>
            <person name="Barabote R."/>
            <person name="Lorca G."/>
            <person name="Altermann E."/>
            <person name="Barrangou R."/>
            <person name="Ganesan B."/>
            <person name="Xie Y."/>
            <person name="Rawsthorne H."/>
            <person name="Tamir D."/>
            <person name="Parker C."/>
            <person name="Breidt F."/>
            <person name="Broadbent J."/>
            <person name="Hutkins R."/>
            <person name="O'Sullivan D."/>
            <person name="Steele J."/>
            <person name="Unlu G."/>
            <person name="Saier M."/>
            <person name="Klaenhammer T."/>
            <person name="Richardson P."/>
            <person name="Kozyavkin S."/>
            <person name="Weimer B."/>
            <person name="Mills D."/>
        </authorList>
    </citation>
    <scope>NUCLEOTIDE SEQUENCE [LARGE SCALE GENOMIC DNA]</scope>
    <source>
        <strain evidence="3">ATCC 8293 / DSM 20343 / BCRC 11652 / CCM 1803 / JCM 6124 / NCDO 523 / NBRC 100496 / NCIMB 8023 / NCTC 12954 / NRRL B-1118 / 37Y</strain>
    </source>
</reference>
<sequence length="198" mass="22935">MNMILYYVICLPLVLIISYILSIFMVTKSFFFFMMTFVLAITSRIIRKKRITLIQDDMNRDVNKILSSLHDWTDDQVIELLNQPSSNPECAINAWRQATDTSINRYECSEEEAKDIIKLQGTYSLIKAIRTYSVLLSTNSEMQNYIHSSWGELKKTFRENKTSKNDNNDIKNLFVNFTKVIIDSDIASSKDSATSKIK</sequence>
<dbReference type="AlphaFoldDB" id="Q03VQ4"/>
<evidence type="ECO:0000313" key="3">
    <source>
        <dbReference type="Proteomes" id="UP000000362"/>
    </source>
</evidence>
<keyword evidence="1" id="KW-0812">Transmembrane</keyword>
<evidence type="ECO:0000256" key="1">
    <source>
        <dbReference type="SAM" id="Phobius"/>
    </source>
</evidence>
<accession>Q03VQ4</accession>
<keyword evidence="3" id="KW-1185">Reference proteome</keyword>
<organism evidence="2 3">
    <name type="scientific">Leuconostoc mesenteroides subsp. mesenteroides (strain ATCC 8293 / DSM 20343 / BCRC 11652 / CCM 1803 / JCM 6124 / NCDO 523 / NBRC 100496 / NCIMB 8023 / NCTC 12954 / NRRL B-1118 / 37Y)</name>
    <dbReference type="NCBI Taxonomy" id="203120"/>
    <lineage>
        <taxon>Bacteria</taxon>
        <taxon>Bacillati</taxon>
        <taxon>Bacillota</taxon>
        <taxon>Bacilli</taxon>
        <taxon>Lactobacillales</taxon>
        <taxon>Lactobacillaceae</taxon>
        <taxon>Leuconostoc</taxon>
    </lineage>
</organism>
<dbReference type="HOGENOM" id="CLU_1376694_0_0_9"/>
<feature type="transmembrane region" description="Helical" evidence="1">
    <location>
        <begin position="5"/>
        <end position="24"/>
    </location>
</feature>
<dbReference type="Proteomes" id="UP000000362">
    <property type="component" value="Chromosome"/>
</dbReference>
<proteinExistence type="predicted"/>
<dbReference type="GeneID" id="29575926"/>
<gene>
    <name evidence="2" type="ordered locus">LEUM_1626</name>
</gene>
<dbReference type="EMBL" id="CP000414">
    <property type="protein sequence ID" value="ABJ62718.1"/>
    <property type="molecule type" value="Genomic_DNA"/>
</dbReference>
<dbReference type="EnsemblBacteria" id="ABJ62718">
    <property type="protein sequence ID" value="ABJ62718"/>
    <property type="gene ID" value="LEUM_1626"/>
</dbReference>
<name>Q03VQ4_LEUMM</name>
<dbReference type="KEGG" id="lme:LEUM_1626"/>